<dbReference type="Pfam" id="PF01553">
    <property type="entry name" value="Acyltransferase"/>
    <property type="match status" value="1"/>
</dbReference>
<evidence type="ECO:0000256" key="4">
    <source>
        <dbReference type="SAM" id="Phobius"/>
    </source>
</evidence>
<reference evidence="6 7" key="1">
    <citation type="submission" date="2019-09" db="EMBL/GenBank/DDBJ databases">
        <title>Draft genome sequence of Ginsengibacter sp. BR5-29.</title>
        <authorList>
            <person name="Im W.-T."/>
        </authorList>
    </citation>
    <scope>NUCLEOTIDE SEQUENCE [LARGE SCALE GENOMIC DNA]</scope>
    <source>
        <strain evidence="6 7">BR5-29</strain>
    </source>
</reference>
<evidence type="ECO:0000259" key="5">
    <source>
        <dbReference type="SMART" id="SM00563"/>
    </source>
</evidence>
<dbReference type="AlphaFoldDB" id="A0A5J5IMH1"/>
<protein>
    <submittedName>
        <fullName evidence="6">1-acyl-sn-glycerol-3-phosphate acyltransferase</fullName>
    </submittedName>
</protein>
<dbReference type="SMART" id="SM00563">
    <property type="entry name" value="PlsC"/>
    <property type="match status" value="1"/>
</dbReference>
<evidence type="ECO:0000313" key="7">
    <source>
        <dbReference type="Proteomes" id="UP000326903"/>
    </source>
</evidence>
<organism evidence="6 7">
    <name type="scientific">Ginsengibacter hankyongi</name>
    <dbReference type="NCBI Taxonomy" id="2607284"/>
    <lineage>
        <taxon>Bacteria</taxon>
        <taxon>Pseudomonadati</taxon>
        <taxon>Bacteroidota</taxon>
        <taxon>Chitinophagia</taxon>
        <taxon>Chitinophagales</taxon>
        <taxon>Chitinophagaceae</taxon>
        <taxon>Ginsengibacter</taxon>
    </lineage>
</organism>
<dbReference type="GO" id="GO:0003841">
    <property type="term" value="F:1-acylglycerol-3-phosphate O-acyltransferase activity"/>
    <property type="evidence" value="ECO:0007669"/>
    <property type="project" value="TreeGrafter"/>
</dbReference>
<keyword evidence="4" id="KW-0812">Transmembrane</keyword>
<dbReference type="SUPFAM" id="SSF69593">
    <property type="entry name" value="Glycerol-3-phosphate (1)-acyltransferase"/>
    <property type="match status" value="1"/>
</dbReference>
<keyword evidence="7" id="KW-1185">Reference proteome</keyword>
<keyword evidence="2 6" id="KW-0808">Transferase</keyword>
<keyword evidence="4" id="KW-1133">Transmembrane helix</keyword>
<evidence type="ECO:0000256" key="1">
    <source>
        <dbReference type="ARBA" id="ARBA00005189"/>
    </source>
</evidence>
<proteinExistence type="predicted"/>
<dbReference type="Proteomes" id="UP000326903">
    <property type="component" value="Unassembled WGS sequence"/>
</dbReference>
<keyword evidence="3 6" id="KW-0012">Acyltransferase</keyword>
<keyword evidence="4" id="KW-0472">Membrane</keyword>
<dbReference type="CDD" id="cd07989">
    <property type="entry name" value="LPLAT_AGPAT-like"/>
    <property type="match status" value="1"/>
</dbReference>
<sequence length="247" mass="28934">MFRLIFSIYGFLIFLVLMFLLLPLFIYSFLLNEIKGGNVLYKISRFWADAFFFATGITYKNIYEEKHDTNKQYIFVSNHISYLDIPMMMKAIRRQHVRILGKAEMTKVPIFGTIYKKGAVLVDRENPGKRSQSIKSLIYFLHKKISVFICPEGTFNMTHKPLKNFYDGAFKIAIQTQMPIKPILFLDTYDRLNYKSIFSLNPGKCRSVYLSETSTSGLTINDVPMLKEKIFRQMEDGLKRYNASWIK</sequence>
<feature type="transmembrane region" description="Helical" evidence="4">
    <location>
        <begin position="6"/>
        <end position="30"/>
    </location>
</feature>
<evidence type="ECO:0000313" key="6">
    <source>
        <dbReference type="EMBL" id="KAA9042250.1"/>
    </source>
</evidence>
<comment type="pathway">
    <text evidence="1">Lipid metabolism.</text>
</comment>
<dbReference type="EMBL" id="VYQF01000001">
    <property type="protein sequence ID" value="KAA9042250.1"/>
    <property type="molecule type" value="Genomic_DNA"/>
</dbReference>
<gene>
    <name evidence="6" type="ORF">FW778_03190</name>
</gene>
<accession>A0A5J5IMH1</accession>
<evidence type="ECO:0000256" key="2">
    <source>
        <dbReference type="ARBA" id="ARBA00022679"/>
    </source>
</evidence>
<dbReference type="GO" id="GO:0006654">
    <property type="term" value="P:phosphatidic acid biosynthetic process"/>
    <property type="evidence" value="ECO:0007669"/>
    <property type="project" value="TreeGrafter"/>
</dbReference>
<dbReference type="PANTHER" id="PTHR10434:SF11">
    <property type="entry name" value="1-ACYL-SN-GLYCEROL-3-PHOSPHATE ACYLTRANSFERASE"/>
    <property type="match status" value="1"/>
</dbReference>
<feature type="domain" description="Phospholipid/glycerol acyltransferase" evidence="5">
    <location>
        <begin position="73"/>
        <end position="188"/>
    </location>
</feature>
<dbReference type="PANTHER" id="PTHR10434">
    <property type="entry name" value="1-ACYL-SN-GLYCEROL-3-PHOSPHATE ACYLTRANSFERASE"/>
    <property type="match status" value="1"/>
</dbReference>
<dbReference type="InterPro" id="IPR002123">
    <property type="entry name" value="Plipid/glycerol_acylTrfase"/>
</dbReference>
<comment type="caution">
    <text evidence="6">The sequence shown here is derived from an EMBL/GenBank/DDBJ whole genome shotgun (WGS) entry which is preliminary data.</text>
</comment>
<name>A0A5J5IMH1_9BACT</name>
<evidence type="ECO:0000256" key="3">
    <source>
        <dbReference type="ARBA" id="ARBA00023315"/>
    </source>
</evidence>